<dbReference type="EMBL" id="JBHSIU010000050">
    <property type="protein sequence ID" value="MFC5003319.1"/>
    <property type="molecule type" value="Genomic_DNA"/>
</dbReference>
<gene>
    <name evidence="2" type="ORF">ACFPIJ_36500</name>
</gene>
<dbReference type="RefSeq" id="WP_380122238.1">
    <property type="nucleotide sequence ID" value="NZ_JBHSIU010000050.1"/>
</dbReference>
<evidence type="ECO:0000313" key="3">
    <source>
        <dbReference type="Proteomes" id="UP001595912"/>
    </source>
</evidence>
<keyword evidence="3" id="KW-1185">Reference proteome</keyword>
<dbReference type="InterPro" id="IPR041413">
    <property type="entry name" value="MLTR_LBD"/>
</dbReference>
<feature type="domain" description="MmyB-like transcription regulator ligand binding" evidence="1">
    <location>
        <begin position="24"/>
        <end position="140"/>
    </location>
</feature>
<proteinExistence type="predicted"/>
<evidence type="ECO:0000313" key="2">
    <source>
        <dbReference type="EMBL" id="MFC5003319.1"/>
    </source>
</evidence>
<reference evidence="3" key="1">
    <citation type="journal article" date="2019" name="Int. J. Syst. Evol. Microbiol.">
        <title>The Global Catalogue of Microorganisms (GCM) 10K type strain sequencing project: providing services to taxonomists for standard genome sequencing and annotation.</title>
        <authorList>
            <consortium name="The Broad Institute Genomics Platform"/>
            <consortium name="The Broad Institute Genome Sequencing Center for Infectious Disease"/>
            <person name="Wu L."/>
            <person name="Ma J."/>
        </authorList>
    </citation>
    <scope>NUCLEOTIDE SEQUENCE [LARGE SCALE GENOMIC DNA]</scope>
    <source>
        <strain evidence="3">CGMCC 4.7152</strain>
    </source>
</reference>
<organism evidence="2 3">
    <name type="scientific">Dactylosporangium cerinum</name>
    <dbReference type="NCBI Taxonomy" id="1434730"/>
    <lineage>
        <taxon>Bacteria</taxon>
        <taxon>Bacillati</taxon>
        <taxon>Actinomycetota</taxon>
        <taxon>Actinomycetes</taxon>
        <taxon>Micromonosporales</taxon>
        <taxon>Micromonosporaceae</taxon>
        <taxon>Dactylosporangium</taxon>
    </lineage>
</organism>
<protein>
    <recommendedName>
        <fullName evidence="1">MmyB-like transcription regulator ligand binding domain-containing protein</fullName>
    </recommendedName>
</protein>
<evidence type="ECO:0000259" key="1">
    <source>
        <dbReference type="Pfam" id="PF17765"/>
    </source>
</evidence>
<dbReference type="Proteomes" id="UP001595912">
    <property type="component" value="Unassembled WGS sequence"/>
</dbReference>
<accession>A0ABV9W4L2</accession>
<sequence length="161" mass="17368">MLLLLGRVSVTVVGWLFGPALVGGNFARDALTDPAARAAVANWAQVAWAGLDRLRRHQQRHPFDPVLQDLVAHAETALADVPRPPDAGPELLVCPWFRVGDQIVRTVVMVARFDDPAEATLDELRVELMYPADDTAERYFRGQAAGNNLGGDVENGGGGSD</sequence>
<name>A0ABV9W4L2_9ACTN</name>
<dbReference type="Pfam" id="PF17765">
    <property type="entry name" value="MLTR_LBD"/>
    <property type="match status" value="1"/>
</dbReference>
<dbReference type="Gene3D" id="3.30.450.180">
    <property type="match status" value="1"/>
</dbReference>
<comment type="caution">
    <text evidence="2">The sequence shown here is derived from an EMBL/GenBank/DDBJ whole genome shotgun (WGS) entry which is preliminary data.</text>
</comment>